<evidence type="ECO:0000259" key="1">
    <source>
        <dbReference type="PROSITE" id="PS50075"/>
    </source>
</evidence>
<dbReference type="InterPro" id="IPR036736">
    <property type="entry name" value="ACP-like_sf"/>
</dbReference>
<dbReference type="RefSeq" id="WP_113692551.1">
    <property type="nucleotide sequence ID" value="NZ_CP015163.1"/>
</dbReference>
<sequence>MEVTAVAREIREFVTRSLGTTVGDDEDYFELGLVNSLFAIELIAFVERGYAFTVEVDDLDRDNFRTVSRLAAFVVAKCAC</sequence>
<dbReference type="SUPFAM" id="SSF47336">
    <property type="entry name" value="ACP-like"/>
    <property type="match status" value="1"/>
</dbReference>
<evidence type="ECO:0000313" key="3">
    <source>
        <dbReference type="Proteomes" id="UP000250434"/>
    </source>
</evidence>
<dbReference type="OrthoDB" id="677810at2"/>
<dbReference type="KEGG" id="aab:A4R43_12710"/>
<evidence type="ECO:0000313" key="2">
    <source>
        <dbReference type="EMBL" id="AXB43306.1"/>
    </source>
</evidence>
<dbReference type="Pfam" id="PF00550">
    <property type="entry name" value="PP-binding"/>
    <property type="match status" value="1"/>
</dbReference>
<reference evidence="2 3" key="1">
    <citation type="submission" date="2016-04" db="EMBL/GenBank/DDBJ databases">
        <title>Complete genome sequence and analysis of deep-sea sediment isolate, Amycolatopsis sp. WP1.</title>
        <authorList>
            <person name="Wang H."/>
            <person name="Chen S."/>
            <person name="Wu Q."/>
        </authorList>
    </citation>
    <scope>NUCLEOTIDE SEQUENCE [LARGE SCALE GENOMIC DNA]</scope>
    <source>
        <strain evidence="2 3">WP1</strain>
    </source>
</reference>
<keyword evidence="3" id="KW-1185">Reference proteome</keyword>
<organism evidence="2 3">
    <name type="scientific">Amycolatopsis albispora</name>
    <dbReference type="NCBI Taxonomy" id="1804986"/>
    <lineage>
        <taxon>Bacteria</taxon>
        <taxon>Bacillati</taxon>
        <taxon>Actinomycetota</taxon>
        <taxon>Actinomycetes</taxon>
        <taxon>Pseudonocardiales</taxon>
        <taxon>Pseudonocardiaceae</taxon>
        <taxon>Amycolatopsis</taxon>
    </lineage>
</organism>
<dbReference type="Proteomes" id="UP000250434">
    <property type="component" value="Chromosome"/>
</dbReference>
<proteinExistence type="predicted"/>
<dbReference type="EMBL" id="CP015163">
    <property type="protein sequence ID" value="AXB43306.1"/>
    <property type="molecule type" value="Genomic_DNA"/>
</dbReference>
<accession>A0A344L5I2</accession>
<name>A0A344L5I2_9PSEU</name>
<feature type="domain" description="Carrier" evidence="1">
    <location>
        <begin position="1"/>
        <end position="78"/>
    </location>
</feature>
<dbReference type="InterPro" id="IPR009081">
    <property type="entry name" value="PP-bd_ACP"/>
</dbReference>
<protein>
    <recommendedName>
        <fullName evidence="1">Carrier domain-containing protein</fullName>
    </recommendedName>
</protein>
<dbReference type="PROSITE" id="PS50075">
    <property type="entry name" value="CARRIER"/>
    <property type="match status" value="1"/>
</dbReference>
<dbReference type="Gene3D" id="1.10.1200.10">
    <property type="entry name" value="ACP-like"/>
    <property type="match status" value="1"/>
</dbReference>
<gene>
    <name evidence="2" type="ORF">A4R43_12710</name>
</gene>
<dbReference type="AlphaFoldDB" id="A0A344L5I2"/>